<name>A0A545AKJ1_9ACTN</name>
<reference evidence="2 3" key="1">
    <citation type="submission" date="2019-07" db="EMBL/GenBank/DDBJ databases">
        <title>Cryptosporangium phraense sp. nov., isolated from plant litter.</title>
        <authorList>
            <person name="Suriyachadkun C."/>
        </authorList>
    </citation>
    <scope>NUCLEOTIDE SEQUENCE [LARGE SCALE GENOMIC DNA]</scope>
    <source>
        <strain evidence="2 3">A-T 5661</strain>
    </source>
</reference>
<organism evidence="2 3">
    <name type="scientific">Cryptosporangium phraense</name>
    <dbReference type="NCBI Taxonomy" id="2593070"/>
    <lineage>
        <taxon>Bacteria</taxon>
        <taxon>Bacillati</taxon>
        <taxon>Actinomycetota</taxon>
        <taxon>Actinomycetes</taxon>
        <taxon>Cryptosporangiales</taxon>
        <taxon>Cryptosporangiaceae</taxon>
        <taxon>Cryptosporangium</taxon>
    </lineage>
</organism>
<evidence type="ECO:0000313" key="3">
    <source>
        <dbReference type="Proteomes" id="UP000317982"/>
    </source>
</evidence>
<proteinExistence type="predicted"/>
<dbReference type="AlphaFoldDB" id="A0A545AKJ1"/>
<dbReference type="EMBL" id="VIRS01000022">
    <property type="protein sequence ID" value="TQS41847.1"/>
    <property type="molecule type" value="Genomic_DNA"/>
</dbReference>
<dbReference type="RefSeq" id="WP_142707806.1">
    <property type="nucleotide sequence ID" value="NZ_VIRS01000022.1"/>
</dbReference>
<accession>A0A545AKJ1</accession>
<sequence length="211" mass="23348">MNTGPQNWHEELRPPTPVLRRGAFAGRPVRPAVARPLPTTVLWRWRYEAALLGGAPLFWWGSVHAVGGLVGLSFVTALLAFVALVPPLRRWAFAVLWTIVTPHRIRVACAQAGLVSHTGKLPAVLVTCRKAYGERVYLWCPDGVSAGDVAAARSVFMGACWARDVRVFESSGQYPRVVAMEVVRQRTAEPTPQVPALWARFERHSGRFEGF</sequence>
<evidence type="ECO:0000313" key="2">
    <source>
        <dbReference type="EMBL" id="TQS41847.1"/>
    </source>
</evidence>
<protein>
    <submittedName>
        <fullName evidence="2">Uncharacterized protein</fullName>
    </submittedName>
</protein>
<dbReference type="InParanoid" id="A0A545AKJ1"/>
<feature type="transmembrane region" description="Helical" evidence="1">
    <location>
        <begin position="57"/>
        <end position="85"/>
    </location>
</feature>
<keyword evidence="1" id="KW-0812">Transmembrane</keyword>
<evidence type="ECO:0000256" key="1">
    <source>
        <dbReference type="SAM" id="Phobius"/>
    </source>
</evidence>
<keyword evidence="1" id="KW-0472">Membrane</keyword>
<comment type="caution">
    <text evidence="2">The sequence shown here is derived from an EMBL/GenBank/DDBJ whole genome shotgun (WGS) entry which is preliminary data.</text>
</comment>
<dbReference type="OrthoDB" id="5187095at2"/>
<keyword evidence="3" id="KW-1185">Reference proteome</keyword>
<dbReference type="Proteomes" id="UP000317982">
    <property type="component" value="Unassembled WGS sequence"/>
</dbReference>
<gene>
    <name evidence="2" type="ORF">FL583_27860</name>
</gene>
<keyword evidence="1" id="KW-1133">Transmembrane helix</keyword>